<dbReference type="PRINTS" id="PR00111">
    <property type="entry name" value="ABHYDROLASE"/>
</dbReference>
<organism evidence="3 4">
    <name type="scientific">Chondromyces apiculatus DSM 436</name>
    <dbReference type="NCBI Taxonomy" id="1192034"/>
    <lineage>
        <taxon>Bacteria</taxon>
        <taxon>Pseudomonadati</taxon>
        <taxon>Myxococcota</taxon>
        <taxon>Polyangia</taxon>
        <taxon>Polyangiales</taxon>
        <taxon>Polyangiaceae</taxon>
        <taxon>Chondromyces</taxon>
    </lineage>
</organism>
<dbReference type="EMBL" id="ASRX01000067">
    <property type="protein sequence ID" value="EYF02078.1"/>
    <property type="molecule type" value="Genomic_DNA"/>
</dbReference>
<evidence type="ECO:0000256" key="1">
    <source>
        <dbReference type="ARBA" id="ARBA00022801"/>
    </source>
</evidence>
<dbReference type="PANTHER" id="PTHR43329">
    <property type="entry name" value="EPOXIDE HYDROLASE"/>
    <property type="match status" value="1"/>
</dbReference>
<comment type="caution">
    <text evidence="3">The sequence shown here is derived from an EMBL/GenBank/DDBJ whole genome shotgun (WGS) entry which is preliminary data.</text>
</comment>
<dbReference type="InterPro" id="IPR000639">
    <property type="entry name" value="Epox_hydrolase-like"/>
</dbReference>
<dbReference type="AlphaFoldDB" id="A0A017SYS1"/>
<evidence type="ECO:0000313" key="3">
    <source>
        <dbReference type="EMBL" id="EYF02078.1"/>
    </source>
</evidence>
<dbReference type="SUPFAM" id="SSF53474">
    <property type="entry name" value="alpha/beta-Hydrolases"/>
    <property type="match status" value="1"/>
</dbReference>
<feature type="domain" description="AB hydrolase-1" evidence="2">
    <location>
        <begin position="30"/>
        <end position="279"/>
    </location>
</feature>
<gene>
    <name evidence="3" type="ORF">CAP_7557</name>
</gene>
<dbReference type="Pfam" id="PF00561">
    <property type="entry name" value="Abhydrolase_1"/>
    <property type="match status" value="1"/>
</dbReference>
<proteinExistence type="predicted"/>
<accession>A0A017SYS1</accession>
<evidence type="ECO:0000259" key="2">
    <source>
        <dbReference type="Pfam" id="PF00561"/>
    </source>
</evidence>
<sequence length="293" mass="33175">MMNLDESKLSHRYTERNGVRLHYVEAGEGPLVVLLHGFPEFWYSWRHQIPALVAAGFRVIAPDMRGYNLSDKPAGISAYTMEELTADIAALIRASGEARAAAVVGHDWGGGIAWGFAMHYPQLLDKLVILNAPHPERLLRAFGTARQLRKSWYMFFFQLPKLPELLIQRNDFELPRSFFKKDMQRPDAVSEDDLARYLEAWRQPGAFTAAINYYRAIFLPSSLRAAHNPPRVDTPTLVIWGEQDSVLGSELATPDPAAAPNVRVTYLPDAGHFVHYDRPEKVNEHLLAFLQQP</sequence>
<dbReference type="GO" id="GO:0016787">
    <property type="term" value="F:hydrolase activity"/>
    <property type="evidence" value="ECO:0007669"/>
    <property type="project" value="UniProtKB-KW"/>
</dbReference>
<dbReference type="InterPro" id="IPR029058">
    <property type="entry name" value="AB_hydrolase_fold"/>
</dbReference>
<dbReference type="InterPro" id="IPR000073">
    <property type="entry name" value="AB_hydrolase_1"/>
</dbReference>
<dbReference type="PRINTS" id="PR00412">
    <property type="entry name" value="EPOXHYDRLASE"/>
</dbReference>
<reference evidence="3 4" key="1">
    <citation type="submission" date="2013-05" db="EMBL/GenBank/DDBJ databases">
        <title>Genome assembly of Chondromyces apiculatus DSM 436.</title>
        <authorList>
            <person name="Sharma G."/>
            <person name="Khatri I."/>
            <person name="Kaur C."/>
            <person name="Mayilraj S."/>
            <person name="Subramanian S."/>
        </authorList>
    </citation>
    <scope>NUCLEOTIDE SEQUENCE [LARGE SCALE GENOMIC DNA]</scope>
    <source>
        <strain evidence="3 4">DSM 436</strain>
    </source>
</reference>
<dbReference type="Gene3D" id="3.40.50.1820">
    <property type="entry name" value="alpha/beta hydrolase"/>
    <property type="match status" value="1"/>
</dbReference>
<keyword evidence="1 3" id="KW-0378">Hydrolase</keyword>
<dbReference type="STRING" id="1192034.CAP_7557"/>
<name>A0A017SYS1_9BACT</name>
<protein>
    <submittedName>
        <fullName evidence="3">Epoxide hydrolase</fullName>
    </submittedName>
</protein>
<keyword evidence="4" id="KW-1185">Reference proteome</keyword>
<dbReference type="eggNOG" id="COG2267">
    <property type="taxonomic scope" value="Bacteria"/>
</dbReference>
<dbReference type="Proteomes" id="UP000019678">
    <property type="component" value="Unassembled WGS sequence"/>
</dbReference>
<evidence type="ECO:0000313" key="4">
    <source>
        <dbReference type="Proteomes" id="UP000019678"/>
    </source>
</evidence>